<feature type="compositionally biased region" description="Polar residues" evidence="1">
    <location>
        <begin position="29"/>
        <end position="40"/>
    </location>
</feature>
<feature type="region of interest" description="Disordered" evidence="1">
    <location>
        <begin position="25"/>
        <end position="48"/>
    </location>
</feature>
<dbReference type="Proteomes" id="UP000800093">
    <property type="component" value="Unassembled WGS sequence"/>
</dbReference>
<accession>A0A9P4N7A1</accession>
<gene>
    <name evidence="2" type="ORF">CC78DRAFT_612999</name>
</gene>
<organism evidence="2 3">
    <name type="scientific">Lojkania enalia</name>
    <dbReference type="NCBI Taxonomy" id="147567"/>
    <lineage>
        <taxon>Eukaryota</taxon>
        <taxon>Fungi</taxon>
        <taxon>Dikarya</taxon>
        <taxon>Ascomycota</taxon>
        <taxon>Pezizomycotina</taxon>
        <taxon>Dothideomycetes</taxon>
        <taxon>Pleosporomycetidae</taxon>
        <taxon>Pleosporales</taxon>
        <taxon>Pleosporales incertae sedis</taxon>
        <taxon>Lojkania</taxon>
    </lineage>
</organism>
<sequence>MLTDILAEADLCSIKMANNEIDLDVEIPNSDNGSSIQDRNNQIRDTRRDAQYDPFRECRHNRVWLSCTDCQRDAAYGRPTCCQHSRAPRNLAEPSSSTIHQGSSSPASSRRRPRYSCYPPAPILRPEDRDMIDPPPPYCLHKSAPVFAEEWNSLSRLYKCIPWIPWDDVLQRERRRLKVERAIAKFRASVSQLPKNLQTARARLMIIWLQDHGYVDTQNRLLPQCA</sequence>
<proteinExistence type="predicted"/>
<comment type="caution">
    <text evidence="2">The sequence shown here is derived from an EMBL/GenBank/DDBJ whole genome shotgun (WGS) entry which is preliminary data.</text>
</comment>
<reference evidence="3" key="1">
    <citation type="journal article" date="2020" name="Stud. Mycol.">
        <title>101 Dothideomycetes genomes: A test case for predicting lifestyles and emergence of pathogens.</title>
        <authorList>
            <person name="Haridas S."/>
            <person name="Albert R."/>
            <person name="Binder M."/>
            <person name="Bloem J."/>
            <person name="LaButti K."/>
            <person name="Salamov A."/>
            <person name="Andreopoulos B."/>
            <person name="Baker S."/>
            <person name="Barry K."/>
            <person name="Bills G."/>
            <person name="Bluhm B."/>
            <person name="Cannon C."/>
            <person name="Castanera R."/>
            <person name="Culley D."/>
            <person name="Daum C."/>
            <person name="Ezra D."/>
            <person name="Gonzalez J."/>
            <person name="Henrissat B."/>
            <person name="Kuo A."/>
            <person name="Liang C."/>
            <person name="Lipzen A."/>
            <person name="Lutzoni F."/>
            <person name="Magnuson J."/>
            <person name="Mondo S."/>
            <person name="Nolan M."/>
            <person name="Ohm R."/>
            <person name="Pangilinan J."/>
            <person name="Park H.-J."/>
            <person name="Ramirez L."/>
            <person name="Alfaro M."/>
            <person name="Sun H."/>
            <person name="Tritt A."/>
            <person name="Yoshinaga Y."/>
            <person name="Zwiers L.-H."/>
            <person name="Turgeon B."/>
            <person name="Goodwin S."/>
            <person name="Spatafora J."/>
            <person name="Crous P."/>
            <person name="Grigoriev I."/>
        </authorList>
    </citation>
    <scope>NUCLEOTIDE SEQUENCE [LARGE SCALE GENOMIC DNA]</scope>
    <source>
        <strain evidence="3">CBS 304.66</strain>
    </source>
</reference>
<protein>
    <submittedName>
        <fullName evidence="2">Uncharacterized protein</fullName>
    </submittedName>
</protein>
<feature type="compositionally biased region" description="Polar residues" evidence="1">
    <location>
        <begin position="93"/>
        <end position="102"/>
    </location>
</feature>
<name>A0A9P4N7A1_9PLEO</name>
<dbReference type="AlphaFoldDB" id="A0A9P4N7A1"/>
<evidence type="ECO:0000313" key="3">
    <source>
        <dbReference type="Proteomes" id="UP000800093"/>
    </source>
</evidence>
<dbReference type="EMBL" id="ML986585">
    <property type="protein sequence ID" value="KAF2268753.1"/>
    <property type="molecule type" value="Genomic_DNA"/>
</dbReference>
<keyword evidence="3" id="KW-1185">Reference proteome</keyword>
<feature type="region of interest" description="Disordered" evidence="1">
    <location>
        <begin position="87"/>
        <end position="115"/>
    </location>
</feature>
<evidence type="ECO:0000256" key="1">
    <source>
        <dbReference type="SAM" id="MobiDB-lite"/>
    </source>
</evidence>
<evidence type="ECO:0000313" key="2">
    <source>
        <dbReference type="EMBL" id="KAF2268753.1"/>
    </source>
</evidence>